<dbReference type="RefSeq" id="WP_244054861.1">
    <property type="nucleotide sequence ID" value="NZ_BQXH01000005.1"/>
</dbReference>
<dbReference type="EMBL" id="BQXH01000005">
    <property type="protein sequence ID" value="GKS81099.1"/>
    <property type="molecule type" value="Genomic_DNA"/>
</dbReference>
<evidence type="ECO:0000313" key="2">
    <source>
        <dbReference type="Proteomes" id="UP001055149"/>
    </source>
</evidence>
<accession>A0ABQ5JGA3</accession>
<dbReference type="SUPFAM" id="SSF52218">
    <property type="entry name" value="Flavoproteins"/>
    <property type="match status" value="1"/>
</dbReference>
<dbReference type="Proteomes" id="UP001055149">
    <property type="component" value="Unassembled WGS sequence"/>
</dbReference>
<dbReference type="InterPro" id="IPR029039">
    <property type="entry name" value="Flavoprotein-like_sf"/>
</dbReference>
<proteinExistence type="predicted"/>
<sequence length="132" mass="14202">MIAVRYCSKSGNTEKVANLLGEKLGVQAASIEEPLPDKVDKLYLGGAVHGKMYSALRKYAEKIDPSQVGEVVMFGTSGGAFSIKTEFTKALTKSGVKISDHSLFLHGFAPKIKSELNDKQLEEVAALVEATK</sequence>
<keyword evidence="2" id="KW-1185">Reference proteome</keyword>
<protein>
    <recommendedName>
        <fullName evidence="3">Flavodoxin</fullName>
    </recommendedName>
</protein>
<reference evidence="1" key="1">
    <citation type="journal article" date="2022" name="Int. J. Syst. Evol. Microbiol.">
        <title>A novel species of lactic acid bacteria, Ligilactobacillus pabuli sp. nov., isolated from alfalfa silage.</title>
        <authorList>
            <person name="Tohno M."/>
            <person name="Tanizawa Y."/>
            <person name="Sawada H."/>
            <person name="Sakamoto M."/>
            <person name="Ohkuma M."/>
            <person name="Kobayashi H."/>
        </authorList>
    </citation>
    <scope>NUCLEOTIDE SEQUENCE</scope>
    <source>
        <strain evidence="1">AF129</strain>
    </source>
</reference>
<gene>
    <name evidence="1" type="ORF">LPAF129_07840</name>
</gene>
<evidence type="ECO:0008006" key="3">
    <source>
        <dbReference type="Google" id="ProtNLM"/>
    </source>
</evidence>
<dbReference type="Gene3D" id="3.40.50.360">
    <property type="match status" value="1"/>
</dbReference>
<comment type="caution">
    <text evidence="1">The sequence shown here is derived from an EMBL/GenBank/DDBJ whole genome shotgun (WGS) entry which is preliminary data.</text>
</comment>
<name>A0ABQ5JGA3_9LACO</name>
<organism evidence="1 2">
    <name type="scientific">Ligilactobacillus pabuli</name>
    <dbReference type="NCBI Taxonomy" id="2886039"/>
    <lineage>
        <taxon>Bacteria</taxon>
        <taxon>Bacillati</taxon>
        <taxon>Bacillota</taxon>
        <taxon>Bacilli</taxon>
        <taxon>Lactobacillales</taxon>
        <taxon>Lactobacillaceae</taxon>
        <taxon>Ligilactobacillus</taxon>
    </lineage>
</organism>
<evidence type="ECO:0000313" key="1">
    <source>
        <dbReference type="EMBL" id="GKS81099.1"/>
    </source>
</evidence>